<evidence type="ECO:0000313" key="3">
    <source>
        <dbReference type="Proteomes" id="UP001066276"/>
    </source>
</evidence>
<comment type="caution">
    <text evidence="2">The sequence shown here is derived from an EMBL/GenBank/DDBJ whole genome shotgun (WGS) entry which is preliminary data.</text>
</comment>
<dbReference type="Proteomes" id="UP001066276">
    <property type="component" value="Chromosome 8"/>
</dbReference>
<proteinExistence type="predicted"/>
<feature type="non-terminal residue" evidence="2">
    <location>
        <position position="121"/>
    </location>
</feature>
<feature type="region of interest" description="Disordered" evidence="1">
    <location>
        <begin position="82"/>
        <end position="121"/>
    </location>
</feature>
<dbReference type="AlphaFoldDB" id="A0AAV7P2R7"/>
<keyword evidence="3" id="KW-1185">Reference proteome</keyword>
<dbReference type="EMBL" id="JANPWB010000012">
    <property type="protein sequence ID" value="KAJ1121449.1"/>
    <property type="molecule type" value="Genomic_DNA"/>
</dbReference>
<evidence type="ECO:0000313" key="2">
    <source>
        <dbReference type="EMBL" id="KAJ1121449.1"/>
    </source>
</evidence>
<accession>A0AAV7P2R7</accession>
<gene>
    <name evidence="2" type="ORF">NDU88_009557</name>
</gene>
<evidence type="ECO:0000256" key="1">
    <source>
        <dbReference type="SAM" id="MobiDB-lite"/>
    </source>
</evidence>
<organism evidence="2 3">
    <name type="scientific">Pleurodeles waltl</name>
    <name type="common">Iberian ribbed newt</name>
    <dbReference type="NCBI Taxonomy" id="8319"/>
    <lineage>
        <taxon>Eukaryota</taxon>
        <taxon>Metazoa</taxon>
        <taxon>Chordata</taxon>
        <taxon>Craniata</taxon>
        <taxon>Vertebrata</taxon>
        <taxon>Euteleostomi</taxon>
        <taxon>Amphibia</taxon>
        <taxon>Batrachia</taxon>
        <taxon>Caudata</taxon>
        <taxon>Salamandroidea</taxon>
        <taxon>Salamandridae</taxon>
        <taxon>Pleurodelinae</taxon>
        <taxon>Pleurodeles</taxon>
    </lineage>
</organism>
<feature type="compositionally biased region" description="Low complexity" evidence="1">
    <location>
        <begin position="100"/>
        <end position="121"/>
    </location>
</feature>
<name>A0AAV7P2R7_PLEWA</name>
<feature type="non-terminal residue" evidence="2">
    <location>
        <position position="1"/>
    </location>
</feature>
<protein>
    <submittedName>
        <fullName evidence="2">Uncharacterized protein</fullName>
    </submittedName>
</protein>
<reference evidence="2" key="1">
    <citation type="journal article" date="2022" name="bioRxiv">
        <title>Sequencing and chromosome-scale assembly of the giantPleurodeles waltlgenome.</title>
        <authorList>
            <person name="Brown T."/>
            <person name="Elewa A."/>
            <person name="Iarovenko S."/>
            <person name="Subramanian E."/>
            <person name="Araus A.J."/>
            <person name="Petzold A."/>
            <person name="Susuki M."/>
            <person name="Suzuki K.-i.T."/>
            <person name="Hayashi T."/>
            <person name="Toyoda A."/>
            <person name="Oliveira C."/>
            <person name="Osipova E."/>
            <person name="Leigh N.D."/>
            <person name="Simon A."/>
            <person name="Yun M.H."/>
        </authorList>
    </citation>
    <scope>NUCLEOTIDE SEQUENCE</scope>
    <source>
        <strain evidence="2">20211129_DDA</strain>
        <tissue evidence="2">Liver</tissue>
    </source>
</reference>
<sequence>TAGTERGCVECSFPCMRMHTPTHTIPHKHRQQALSEDVWSAASLVCACIHTHTPTYTIPHTRRVGTEQGCVECSFTCMHTPPHTPSRTNTEQALSEDVWSAASHAHPHTHTPTYTQQALSK</sequence>